<organism evidence="1 2">
    <name type="scientific">Sinomicrobium pectinilyticum</name>
    <dbReference type="NCBI Taxonomy" id="1084421"/>
    <lineage>
        <taxon>Bacteria</taxon>
        <taxon>Pseudomonadati</taxon>
        <taxon>Bacteroidota</taxon>
        <taxon>Flavobacteriia</taxon>
        <taxon>Flavobacteriales</taxon>
        <taxon>Flavobacteriaceae</taxon>
        <taxon>Sinomicrobium</taxon>
    </lineage>
</organism>
<dbReference type="OrthoDB" id="1488184at2"/>
<dbReference type="InterPro" id="IPR045538">
    <property type="entry name" value="CIS_TMP"/>
</dbReference>
<evidence type="ECO:0000313" key="2">
    <source>
        <dbReference type="Proteomes" id="UP000267469"/>
    </source>
</evidence>
<gene>
    <name evidence="1" type="ORF">ED312_04195</name>
</gene>
<comment type="caution">
    <text evidence="1">The sequence shown here is derived from an EMBL/GenBank/DDBJ whole genome shotgun (WGS) entry which is preliminary data.</text>
</comment>
<proteinExistence type="predicted"/>
<protein>
    <submittedName>
        <fullName evidence="1">Uncharacterized protein</fullName>
    </submittedName>
</protein>
<evidence type="ECO:0000313" key="1">
    <source>
        <dbReference type="EMBL" id="RNL91727.1"/>
    </source>
</evidence>
<accession>A0A3N0EVH7</accession>
<reference evidence="1 2" key="1">
    <citation type="submission" date="2018-10" db="EMBL/GenBank/DDBJ databases">
        <title>Sinomicrobium pectinilyticum sp. nov., a pectinase-producing bacterium isolated from alkaline and saline soil, and emended description of the genus Sinomicrobium.</title>
        <authorList>
            <person name="Cheng B."/>
            <person name="Li C."/>
            <person name="Lai Q."/>
            <person name="Du M."/>
            <person name="Shao Z."/>
            <person name="Xu P."/>
            <person name="Yang C."/>
        </authorList>
    </citation>
    <scope>NUCLEOTIDE SEQUENCE [LARGE SCALE GENOMIC DNA]</scope>
    <source>
        <strain evidence="1 2">5DNS001</strain>
    </source>
</reference>
<dbReference type="RefSeq" id="WP_123214757.1">
    <property type="nucleotide sequence ID" value="NZ_RJTM01000025.1"/>
</dbReference>
<dbReference type="AlphaFoldDB" id="A0A3N0EVH7"/>
<name>A0A3N0EVH7_SINP1</name>
<sequence length="509" mass="58073">MHTGKKHIIQKVFLEVETGSLKTAHYLREHLDTFLKDEIFPMLETYFNTVQMPGGTVAIQTEKLHMVLNVEEQHLREKKFNGLKRIFQEQIAKETEKLSLPYQQAQDHNNGNVRPLSPERRQYNTFFHFIKTGRSPWWASAKDMNILSDPANIPSLILQKGFAGDLGDVLRERIPLKRLIRQFPDNILIPLFIRYVESVPSFLTLYSQVLRESEKKTVPNGSTLYNSPGKAAKIFAAYLKRRAQRYKEGQKEHFWSLVTTMVLSASATALQSSMTALSAFLADIKEIENTTGLFPGASNKIPGNLPDISFSRSSPDQGERVVLSDQKESCQPGYPEETGFPAEATEKEIFIENTGLILLHPFLKPFLLDCGLIGPDNVFSDKELAAHLLHYTATGKEMDTENFMLLEKFLCDIPLQEPVARERPLTGQHKEKSLELLASVTGQWKAFKNTSAVTIRNEFIQRPGKLITGRDNPRIIVERKTQDILLEKLPWNISIVKIPWIEKLIFVEW</sequence>
<dbReference type="EMBL" id="RJTM01000025">
    <property type="protein sequence ID" value="RNL91727.1"/>
    <property type="molecule type" value="Genomic_DNA"/>
</dbReference>
<dbReference type="Pfam" id="PF19268">
    <property type="entry name" value="CIS_TMP"/>
    <property type="match status" value="1"/>
</dbReference>
<dbReference type="Proteomes" id="UP000267469">
    <property type="component" value="Unassembled WGS sequence"/>
</dbReference>
<keyword evidence="2" id="KW-1185">Reference proteome</keyword>